<sequence length="75" mass="8361">MNISVTVDPLEWQISQDTANSIVAWLANTIGAAESVLRVPDTGHDKRLFFKDYACFAFICQLRSVGQSVHVCLDF</sequence>
<dbReference type="InterPro" id="IPR044177">
    <property type="entry name" value="RTNLB22/23"/>
</dbReference>
<dbReference type="Gramene" id="ONI15737">
    <property type="protein sequence ID" value="ONI15737"/>
    <property type="gene ID" value="PRUPE_3G058300"/>
</dbReference>
<dbReference type="Proteomes" id="UP000006882">
    <property type="component" value="Chromosome G3"/>
</dbReference>
<gene>
    <name evidence="1" type="ORF">PRUPE_3G058300</name>
</gene>
<dbReference type="AlphaFoldDB" id="A0A251PVY0"/>
<protein>
    <submittedName>
        <fullName evidence="1">Uncharacterized protein</fullName>
    </submittedName>
</protein>
<dbReference type="EMBL" id="CM007653">
    <property type="protein sequence ID" value="ONI15737.1"/>
    <property type="molecule type" value="Genomic_DNA"/>
</dbReference>
<reference evidence="1 2" key="1">
    <citation type="journal article" date="2013" name="Nat. Genet.">
        <title>The high-quality draft genome of peach (Prunus persica) identifies unique patterns of genetic diversity, domestication and genome evolution.</title>
        <authorList>
            <consortium name="International Peach Genome Initiative"/>
            <person name="Verde I."/>
            <person name="Abbott A.G."/>
            <person name="Scalabrin S."/>
            <person name="Jung S."/>
            <person name="Shu S."/>
            <person name="Marroni F."/>
            <person name="Zhebentyayeva T."/>
            <person name="Dettori M.T."/>
            <person name="Grimwood J."/>
            <person name="Cattonaro F."/>
            <person name="Zuccolo A."/>
            <person name="Rossini L."/>
            <person name="Jenkins J."/>
            <person name="Vendramin E."/>
            <person name="Meisel L.A."/>
            <person name="Decroocq V."/>
            <person name="Sosinski B."/>
            <person name="Prochnik S."/>
            <person name="Mitros T."/>
            <person name="Policriti A."/>
            <person name="Cipriani G."/>
            <person name="Dondini L."/>
            <person name="Ficklin S."/>
            <person name="Goodstein D.M."/>
            <person name="Xuan P."/>
            <person name="Del Fabbro C."/>
            <person name="Aramini V."/>
            <person name="Copetti D."/>
            <person name="Gonzalez S."/>
            <person name="Horner D.S."/>
            <person name="Falchi R."/>
            <person name="Lucas S."/>
            <person name="Mica E."/>
            <person name="Maldonado J."/>
            <person name="Lazzari B."/>
            <person name="Bielenberg D."/>
            <person name="Pirona R."/>
            <person name="Miculan M."/>
            <person name="Barakat A."/>
            <person name="Testolin R."/>
            <person name="Stella A."/>
            <person name="Tartarini S."/>
            <person name="Tonutti P."/>
            <person name="Arus P."/>
            <person name="Orellana A."/>
            <person name="Wells C."/>
            <person name="Main D."/>
            <person name="Vizzotto G."/>
            <person name="Silva H."/>
            <person name="Salamini F."/>
            <person name="Schmutz J."/>
            <person name="Morgante M."/>
            <person name="Rokhsar D.S."/>
        </authorList>
    </citation>
    <scope>NUCLEOTIDE SEQUENCE [LARGE SCALE GENOMIC DNA]</scope>
    <source>
        <strain evidence="2">cv. Nemared</strain>
    </source>
</reference>
<organism evidence="1 2">
    <name type="scientific">Prunus persica</name>
    <name type="common">Peach</name>
    <name type="synonym">Amygdalus persica</name>
    <dbReference type="NCBI Taxonomy" id="3760"/>
    <lineage>
        <taxon>Eukaryota</taxon>
        <taxon>Viridiplantae</taxon>
        <taxon>Streptophyta</taxon>
        <taxon>Embryophyta</taxon>
        <taxon>Tracheophyta</taxon>
        <taxon>Spermatophyta</taxon>
        <taxon>Magnoliopsida</taxon>
        <taxon>eudicotyledons</taxon>
        <taxon>Gunneridae</taxon>
        <taxon>Pentapetalae</taxon>
        <taxon>rosids</taxon>
        <taxon>fabids</taxon>
        <taxon>Rosales</taxon>
        <taxon>Rosaceae</taxon>
        <taxon>Amygdaloideae</taxon>
        <taxon>Amygdaleae</taxon>
        <taxon>Prunus</taxon>
    </lineage>
</organism>
<evidence type="ECO:0000313" key="2">
    <source>
        <dbReference type="Proteomes" id="UP000006882"/>
    </source>
</evidence>
<name>A0A251PVY0_PRUPE</name>
<accession>A0A251PVY0</accession>
<proteinExistence type="predicted"/>
<dbReference type="PANTHER" id="PTHR47879">
    <property type="entry name" value="RETICULON-LIKE PROTEIN B22"/>
    <property type="match status" value="1"/>
</dbReference>
<keyword evidence="2" id="KW-1185">Reference proteome</keyword>
<dbReference type="PANTHER" id="PTHR47879:SF2">
    <property type="entry name" value="RETICULON-LIKE PROTEIN B22"/>
    <property type="match status" value="1"/>
</dbReference>
<evidence type="ECO:0000313" key="1">
    <source>
        <dbReference type="EMBL" id="ONI15737.1"/>
    </source>
</evidence>